<feature type="domain" description="TypA/BipA C-terminal" evidence="1">
    <location>
        <begin position="1"/>
        <end position="72"/>
    </location>
</feature>
<dbReference type="InterPro" id="IPR048876">
    <property type="entry name" value="BipA_C"/>
</dbReference>
<dbReference type="InterPro" id="IPR042116">
    <property type="entry name" value="TypA/BipA_C"/>
</dbReference>
<protein>
    <submittedName>
        <fullName evidence="2">Unannotated protein</fullName>
    </submittedName>
</protein>
<name>A0A6J6LCP1_9ZZZZ</name>
<reference evidence="2" key="1">
    <citation type="submission" date="2020-05" db="EMBL/GenBank/DDBJ databases">
        <authorList>
            <person name="Chiriac C."/>
            <person name="Salcher M."/>
            <person name="Ghai R."/>
            <person name="Kavagutti S V."/>
        </authorList>
    </citation>
    <scope>NUCLEOTIDE SEQUENCE</scope>
</reference>
<sequence>MIVGENARAEDMDVNVVREKKLTNVRSATGDELERLIPAKQLSLEQALEFCREDECVEVTPTAVRIRKVALAKVDRDRNRTKARNN</sequence>
<dbReference type="Gene3D" id="2.40.50.250">
    <property type="entry name" value="bipa protein"/>
    <property type="match status" value="1"/>
</dbReference>
<dbReference type="Pfam" id="PF21018">
    <property type="entry name" value="BipA_C"/>
    <property type="match status" value="1"/>
</dbReference>
<dbReference type="AlphaFoldDB" id="A0A6J6LCP1"/>
<dbReference type="EMBL" id="CAEZWI010000148">
    <property type="protein sequence ID" value="CAB4659747.1"/>
    <property type="molecule type" value="Genomic_DNA"/>
</dbReference>
<accession>A0A6J6LCP1</accession>
<dbReference type="Gene3D" id="3.30.70.870">
    <property type="entry name" value="Elongation Factor G (Translational Gtpase), domain 3"/>
    <property type="match status" value="1"/>
</dbReference>
<gene>
    <name evidence="2" type="ORF">UFOPK2237_01004</name>
</gene>
<evidence type="ECO:0000313" key="2">
    <source>
        <dbReference type="EMBL" id="CAB4659747.1"/>
    </source>
</evidence>
<evidence type="ECO:0000259" key="1">
    <source>
        <dbReference type="Pfam" id="PF21018"/>
    </source>
</evidence>
<proteinExistence type="predicted"/>
<organism evidence="2">
    <name type="scientific">freshwater metagenome</name>
    <dbReference type="NCBI Taxonomy" id="449393"/>
    <lineage>
        <taxon>unclassified sequences</taxon>
        <taxon>metagenomes</taxon>
        <taxon>ecological metagenomes</taxon>
    </lineage>
</organism>